<dbReference type="Proteomes" id="UP000277597">
    <property type="component" value="Unassembled WGS sequence"/>
</dbReference>
<sequence length="348" mass="39053">MVRYITNSKKEEVMVSKKELVLRAFRGEEVDRVPVGFWFHFVSQEEKMLGLDNPVIFNKSVEGHAAYVRAARPDFVKIMSDGFFKYPSALYSDHIESIRDLAAIQSIGEHHPWIEQQIEMVKAVKASYPEDLASFYNIFAPVSYLKRWFRREGSRGDREIADFLAEDSELTGHVLDVIAGDIAILTRRIIEEAGIEGIYLSTQQIQDGRVDEASYRRYIEPSTIKVLEAANAAGGQNILHICGFEGASNDLELFKDYPAQVFNWATHHEGVSLAEGRKLFGGQAVLGGFENGRAALLNTGSRAELENETKRLLAETGSQGVILGADCTVPDDFEIERLDWIRQAASQF</sequence>
<dbReference type="InterPro" id="IPR000257">
    <property type="entry name" value="Uroporphyrinogen_deCOase"/>
</dbReference>
<dbReference type="AlphaFoldDB" id="A0A3P1S2K2"/>
<gene>
    <name evidence="2" type="ORF">EII39_09690</name>
</gene>
<evidence type="ECO:0000259" key="1">
    <source>
        <dbReference type="Pfam" id="PF01208"/>
    </source>
</evidence>
<dbReference type="InterPro" id="IPR038071">
    <property type="entry name" value="UROD/MetE-like_sf"/>
</dbReference>
<evidence type="ECO:0000313" key="2">
    <source>
        <dbReference type="EMBL" id="RRC91037.1"/>
    </source>
</evidence>
<proteinExistence type="predicted"/>
<comment type="caution">
    <text evidence="2">The sequence shown here is derived from an EMBL/GenBank/DDBJ whole genome shotgun (WGS) entry which is preliminary data.</text>
</comment>
<dbReference type="InterPro" id="IPR052024">
    <property type="entry name" value="Methanogen_methyltrans"/>
</dbReference>
<dbReference type="Gene3D" id="3.20.20.210">
    <property type="match status" value="1"/>
</dbReference>
<dbReference type="Pfam" id="PF01208">
    <property type="entry name" value="URO-D"/>
    <property type="match status" value="1"/>
</dbReference>
<evidence type="ECO:0000313" key="3">
    <source>
        <dbReference type="Proteomes" id="UP000277597"/>
    </source>
</evidence>
<dbReference type="GO" id="GO:0006779">
    <property type="term" value="P:porphyrin-containing compound biosynthetic process"/>
    <property type="evidence" value="ECO:0007669"/>
    <property type="project" value="InterPro"/>
</dbReference>
<reference evidence="2 3" key="1">
    <citation type="submission" date="2018-11" db="EMBL/GenBank/DDBJ databases">
        <title>Genomes From Bacteria Associated with the Canine Oral Cavity: a Test Case for Automated Genome-Based Taxonomic Assignment.</title>
        <authorList>
            <person name="Coil D.A."/>
            <person name="Jospin G."/>
            <person name="Darling A.E."/>
            <person name="Wallis C."/>
            <person name="Davis I.J."/>
            <person name="Harris S."/>
            <person name="Eisen J.A."/>
            <person name="Holcombe L.J."/>
            <person name="O'Flynn C."/>
        </authorList>
    </citation>
    <scope>NUCLEOTIDE SEQUENCE [LARGE SCALE GENOMIC DNA]</scope>
    <source>
        <strain evidence="2 3">OH953</strain>
    </source>
</reference>
<dbReference type="RefSeq" id="WP_124765731.1">
    <property type="nucleotide sequence ID" value="NZ_RQZI01000012.1"/>
</dbReference>
<dbReference type="GO" id="GO:0004853">
    <property type="term" value="F:uroporphyrinogen decarboxylase activity"/>
    <property type="evidence" value="ECO:0007669"/>
    <property type="project" value="InterPro"/>
</dbReference>
<name>A0A3P1S2K2_STRSA</name>
<dbReference type="EMBL" id="RQZI01000012">
    <property type="protein sequence ID" value="RRC91037.1"/>
    <property type="molecule type" value="Genomic_DNA"/>
</dbReference>
<organism evidence="2 3">
    <name type="scientific">Streptococcus sanguinis</name>
    <dbReference type="NCBI Taxonomy" id="1305"/>
    <lineage>
        <taxon>Bacteria</taxon>
        <taxon>Bacillati</taxon>
        <taxon>Bacillota</taxon>
        <taxon>Bacilli</taxon>
        <taxon>Lactobacillales</taxon>
        <taxon>Streptococcaceae</taxon>
        <taxon>Streptococcus</taxon>
    </lineage>
</organism>
<dbReference type="PANTHER" id="PTHR47099">
    <property type="entry name" value="METHYLCOBAMIDE:COM METHYLTRANSFERASE MTBA"/>
    <property type="match status" value="1"/>
</dbReference>
<accession>A0A3P1S2K2</accession>
<feature type="domain" description="Uroporphyrinogen decarboxylase (URO-D)" evidence="1">
    <location>
        <begin position="94"/>
        <end position="346"/>
    </location>
</feature>
<dbReference type="PANTHER" id="PTHR47099:SF1">
    <property type="entry name" value="METHYLCOBAMIDE:COM METHYLTRANSFERASE MTBA"/>
    <property type="match status" value="1"/>
</dbReference>
<dbReference type="SUPFAM" id="SSF51726">
    <property type="entry name" value="UROD/MetE-like"/>
    <property type="match status" value="1"/>
</dbReference>
<protein>
    <submittedName>
        <fullName evidence="2">Uroporphyrinogen decarboxylase</fullName>
    </submittedName>
</protein>